<organism evidence="13 14">
    <name type="scientific">Trichuris muris</name>
    <name type="common">Mouse whipworm</name>
    <dbReference type="NCBI Taxonomy" id="70415"/>
    <lineage>
        <taxon>Eukaryota</taxon>
        <taxon>Metazoa</taxon>
        <taxon>Ecdysozoa</taxon>
        <taxon>Nematoda</taxon>
        <taxon>Enoplea</taxon>
        <taxon>Dorylaimia</taxon>
        <taxon>Trichinellida</taxon>
        <taxon>Trichuridae</taxon>
        <taxon>Trichuris</taxon>
    </lineage>
</organism>
<dbReference type="EC" id="2.7.1.150" evidence="1"/>
<dbReference type="FunFam" id="3.50.7.10:FF:000007">
    <property type="entry name" value="1-phosphatidylinositol 3-phosphate 5-kinase isoform X1"/>
    <property type="match status" value="1"/>
</dbReference>
<feature type="domain" description="PIPK" evidence="12">
    <location>
        <begin position="1149"/>
        <end position="1470"/>
    </location>
</feature>
<sequence>MNAYFSRWMMGKSAAKKPIAFTGESSLRTRWDNDSQGSSPVASNTALSEYVTAASDGEADDNRERVVSRDLADYNRSNFRQCWMPDSSGKVCYECREKFTTFRRKHHCRICGQIFCSRCCSQEVSGHLLGYTTDLRVCNFCHNMICNANRLGAGKTGNANSARSTRTVCRSNSEMGTPFSGFAGDSKLTTGAEVLPKRDIIARKERPAHDFAADDGSVCVVEESTADGHYEGFVDDPEPEWLREIQAADLNVDFLNNYSFLATSTPDQTVCAVSANADGLDVEERVRSNHLTTSSAVGMSGSASPLPLVRSPRGHPLAPSPLHPVGTDTMHIFMEKLGRQLEYLLRLEDIPFEPWRNIVMQLAEQVAFTVRPETKTNGDDMSILSYVHVKTIRRSLQPSADLVYGTVCTKAVLRQHMLQRFRSPKILMIQGPIEYERTRGKFCSIDAIIMQERYHLRHVVHKLLALQPDMLIVEDSVASTAQELFSQSGLTVMHNVKRSAMERIARCTRCDVLDSVEGQIFKPRMGRCGLFRTEKASLLDGTTKMLCRFEDCPPQLGCTILLNGPCKWQLHVVKKILKHLIASVYSARLEVEMLDSLQAITSKEGPSSEQGACRICSTVWQSCSDSDCANFPLDLIKYSPFISFVPSKSKLMGETCMPTVRWAEFCSDCTNVEANIPKRPSLPLHRFAVEPLQKSANHLDTRRLLADYRAQGGKLLKRSAKSRCSNQHGALGSLKALDGQMWYTNWRHPFAYGRFTALLSSYLLKSGATSTYCINPHTFSVKFYGCTDLPLGAYLENFCLDPDCQCPREGCDEKMENHIRRFVLGSMSVEADESANQIVLWSWCRHCKASTSERKMSKQLWQLSFATFLDYLFHGVGMSSTLAEETCHHCLFHDRVQVFARQNLLAWFRCQPISLFSTSFASLSLAAEEEKITEEELRCEIGLVEQKADYLFNQMVKAVSTIVAQCDTLGCGQQVTNLIGELQSTLESAQRSFGEEIGALRAMVKSLQSNEGGFLMTQAKLYAAEDSFVVCHRILAAQMFAWNCITCDFVACPLKNRWSDRETDSATKCCPEEVAAGAFDKGHNGSTGEEVPSKKQLSEELKTLQKTVMASQLSSPFDAEQHFSLPIGKVPVAVDERRPGAIIAYALATNEHQDFVVSLEMGSEDILSLLREAVSSSNSPDKELHLAESATVPLVVQFSDATAQFYCKMYFPRLFRALRALLCPFNESTFIRSLANCERWHPTGGKSGAKFFRTRDRRFVFKQMSRFELQSFIHFAPQYFAHVVASANSGNEKRPISLVRIFGAYRIGCKNSQTNATYKTDMIVMEYLFYGRNVRQAYDLKGSRRNRHTSERPKQASSTDLVLLDQNLMEKVVLESFYLNSASKAMLDEAIRRDTLFLSANHIMDYSLLMGVDQENSVLVLGIIDYLRAYTWDKRIESWVKSVSVSGQLPTVVSPELYRLRLLESMDIYFPASPDHSAGVL</sequence>
<evidence type="ECO:0000313" key="14">
    <source>
        <dbReference type="WBParaSite" id="TMUE_3000014079.1"/>
    </source>
</evidence>
<dbReference type="Gene3D" id="3.30.40.10">
    <property type="entry name" value="Zinc/RING finger domain, C3HC4 (zinc finger)"/>
    <property type="match status" value="1"/>
</dbReference>
<keyword evidence="2 10" id="KW-0808">Transferase</keyword>
<dbReference type="InterPro" id="IPR002498">
    <property type="entry name" value="PInositol-4-P-4/5-kinase_core"/>
</dbReference>
<dbReference type="Gene3D" id="3.50.7.10">
    <property type="entry name" value="GroEL"/>
    <property type="match status" value="1"/>
</dbReference>
<dbReference type="Pfam" id="PF01504">
    <property type="entry name" value="PIP5K"/>
    <property type="match status" value="1"/>
</dbReference>
<dbReference type="Gene3D" id="3.30.810.10">
    <property type="entry name" value="2-Layer Sandwich"/>
    <property type="match status" value="1"/>
</dbReference>
<evidence type="ECO:0000256" key="2">
    <source>
        <dbReference type="ARBA" id="ARBA00022679"/>
    </source>
</evidence>
<dbReference type="Pfam" id="PF00118">
    <property type="entry name" value="Cpn60_TCP1"/>
    <property type="match status" value="1"/>
</dbReference>
<evidence type="ECO:0000256" key="8">
    <source>
        <dbReference type="ARBA" id="ARBA00022840"/>
    </source>
</evidence>
<name>A0A5S6R442_TRIMR</name>
<dbReference type="PANTHER" id="PTHR45748:SF7">
    <property type="entry name" value="1-PHOSPHATIDYLINOSITOL 3-PHOSPHATE 5-KINASE-RELATED"/>
    <property type="match status" value="1"/>
</dbReference>
<dbReference type="InterPro" id="IPR011011">
    <property type="entry name" value="Znf_FYVE_PHD"/>
</dbReference>
<accession>A0A5S6R442</accession>
<dbReference type="PROSITE" id="PS51455">
    <property type="entry name" value="PIPK"/>
    <property type="match status" value="1"/>
</dbReference>
<evidence type="ECO:0000256" key="5">
    <source>
        <dbReference type="ARBA" id="ARBA00022771"/>
    </source>
</evidence>
<evidence type="ECO:0000256" key="1">
    <source>
        <dbReference type="ARBA" id="ARBA00012009"/>
    </source>
</evidence>
<dbReference type="GO" id="GO:0000285">
    <property type="term" value="F:1-phosphatidylinositol-3-phosphate 5-kinase activity"/>
    <property type="evidence" value="ECO:0007669"/>
    <property type="project" value="UniProtKB-EC"/>
</dbReference>
<dbReference type="SUPFAM" id="SSF52029">
    <property type="entry name" value="GroEL apical domain-like"/>
    <property type="match status" value="1"/>
</dbReference>
<dbReference type="CDD" id="cd15725">
    <property type="entry name" value="FYVE_PIKfyve_Fab1"/>
    <property type="match status" value="1"/>
</dbReference>
<dbReference type="SUPFAM" id="SSF57903">
    <property type="entry name" value="FYVE/PHD zinc finger"/>
    <property type="match status" value="1"/>
</dbReference>
<dbReference type="STRING" id="70415.A0A5S6R442"/>
<dbReference type="PROSITE" id="PS50178">
    <property type="entry name" value="ZF_FYVE"/>
    <property type="match status" value="1"/>
</dbReference>
<evidence type="ECO:0000256" key="7">
    <source>
        <dbReference type="ARBA" id="ARBA00022833"/>
    </source>
</evidence>
<feature type="domain" description="FYVE-type" evidence="11">
    <location>
        <begin position="86"/>
        <end position="146"/>
    </location>
</feature>
<dbReference type="SUPFAM" id="SSF56104">
    <property type="entry name" value="SAICAR synthase-like"/>
    <property type="match status" value="1"/>
</dbReference>
<dbReference type="FunFam" id="3.30.810.10:FF:000001">
    <property type="entry name" value="1-phosphatidylinositol 3-phosphate 5-kinase FAB1"/>
    <property type="match status" value="1"/>
</dbReference>
<dbReference type="SMART" id="SM00064">
    <property type="entry name" value="FYVE"/>
    <property type="match status" value="1"/>
</dbReference>
<evidence type="ECO:0000256" key="3">
    <source>
        <dbReference type="ARBA" id="ARBA00022723"/>
    </source>
</evidence>
<keyword evidence="13" id="KW-1185">Reference proteome</keyword>
<reference evidence="14" key="1">
    <citation type="submission" date="2019-12" db="UniProtKB">
        <authorList>
            <consortium name="WormBaseParasite"/>
        </authorList>
    </citation>
    <scope>IDENTIFICATION</scope>
</reference>
<dbReference type="GO" id="GO:0008270">
    <property type="term" value="F:zinc ion binding"/>
    <property type="evidence" value="ECO:0007669"/>
    <property type="project" value="UniProtKB-KW"/>
</dbReference>
<proteinExistence type="predicted"/>
<evidence type="ECO:0000256" key="4">
    <source>
        <dbReference type="ARBA" id="ARBA00022741"/>
    </source>
</evidence>
<keyword evidence="4 10" id="KW-0547">Nucleotide-binding</keyword>
<dbReference type="InterPro" id="IPR027484">
    <property type="entry name" value="PInositol-4-P-5-kinase_N"/>
</dbReference>
<evidence type="ECO:0000256" key="6">
    <source>
        <dbReference type="ARBA" id="ARBA00022777"/>
    </source>
</evidence>
<dbReference type="SMART" id="SM00330">
    <property type="entry name" value="PIPKc"/>
    <property type="match status" value="1"/>
</dbReference>
<dbReference type="InterPro" id="IPR027483">
    <property type="entry name" value="PInositol-4-P-4/5-kinase_C_sf"/>
</dbReference>
<keyword evidence="8 10" id="KW-0067">ATP-binding</keyword>
<dbReference type="InterPro" id="IPR017455">
    <property type="entry name" value="Znf_FYVE-rel"/>
</dbReference>
<dbReference type="InterPro" id="IPR044769">
    <property type="entry name" value="PIKfyve_PIPKc"/>
</dbReference>
<dbReference type="WBParaSite" id="TMUE_3000014079.1">
    <property type="protein sequence ID" value="TMUE_3000014079.1"/>
    <property type="gene ID" value="WBGene00292831"/>
</dbReference>
<evidence type="ECO:0000256" key="10">
    <source>
        <dbReference type="PROSITE-ProRule" id="PRU00781"/>
    </source>
</evidence>
<keyword evidence="5 9" id="KW-0863">Zinc-finger</keyword>
<evidence type="ECO:0000256" key="9">
    <source>
        <dbReference type="PROSITE-ProRule" id="PRU00091"/>
    </source>
</evidence>
<dbReference type="PANTHER" id="PTHR45748">
    <property type="entry name" value="1-PHOSPHATIDYLINOSITOL 3-PHOSPHATE 5-KINASE-RELATED"/>
    <property type="match status" value="1"/>
</dbReference>
<keyword evidence="3" id="KW-0479">Metal-binding</keyword>
<dbReference type="InterPro" id="IPR027409">
    <property type="entry name" value="GroEL-like_apical_dom_sf"/>
</dbReference>
<evidence type="ECO:0000313" key="13">
    <source>
        <dbReference type="Proteomes" id="UP000046395"/>
    </source>
</evidence>
<evidence type="ECO:0000259" key="12">
    <source>
        <dbReference type="PROSITE" id="PS51455"/>
    </source>
</evidence>
<dbReference type="Gene3D" id="3.30.800.10">
    <property type="entry name" value="Phosphatidylinositol Phosphate Kinase II Beta"/>
    <property type="match status" value="1"/>
</dbReference>
<dbReference type="InterPro" id="IPR002423">
    <property type="entry name" value="Cpn60/GroEL/TCP-1"/>
</dbReference>
<evidence type="ECO:0000259" key="11">
    <source>
        <dbReference type="PROSITE" id="PS50178"/>
    </source>
</evidence>
<dbReference type="CDD" id="cd17300">
    <property type="entry name" value="PIPKc_PIKfyve"/>
    <property type="match status" value="1"/>
</dbReference>
<dbReference type="InterPro" id="IPR013083">
    <property type="entry name" value="Znf_RING/FYVE/PHD"/>
</dbReference>
<dbReference type="GO" id="GO:0010008">
    <property type="term" value="C:endosome membrane"/>
    <property type="evidence" value="ECO:0007669"/>
    <property type="project" value="TreeGrafter"/>
</dbReference>
<dbReference type="Proteomes" id="UP000046395">
    <property type="component" value="Unassembled WGS sequence"/>
</dbReference>
<keyword evidence="6 10" id="KW-0418">Kinase</keyword>
<dbReference type="GO" id="GO:0005524">
    <property type="term" value="F:ATP binding"/>
    <property type="evidence" value="ECO:0007669"/>
    <property type="project" value="UniProtKB-UniRule"/>
</dbReference>
<dbReference type="InterPro" id="IPR000306">
    <property type="entry name" value="Znf_FYVE"/>
</dbReference>
<dbReference type="Pfam" id="PF01363">
    <property type="entry name" value="FYVE"/>
    <property type="match status" value="1"/>
</dbReference>
<dbReference type="GO" id="GO:0046854">
    <property type="term" value="P:phosphatidylinositol phosphate biosynthetic process"/>
    <property type="evidence" value="ECO:0007669"/>
    <property type="project" value="TreeGrafter"/>
</dbReference>
<protein>
    <recommendedName>
        <fullName evidence="1">1-phosphatidylinositol-3-phosphate 5-kinase</fullName>
        <ecNumber evidence="1">2.7.1.150</ecNumber>
    </recommendedName>
</protein>
<keyword evidence="7" id="KW-0862">Zinc</keyword>